<protein>
    <recommendedName>
        <fullName evidence="4">NFACT RNA-binding domain-containing protein</fullName>
    </recommendedName>
</protein>
<dbReference type="GO" id="GO:0072344">
    <property type="term" value="P:rescue of stalled ribosome"/>
    <property type="evidence" value="ECO:0007669"/>
    <property type="project" value="TreeGrafter"/>
</dbReference>
<evidence type="ECO:0000313" key="3">
    <source>
        <dbReference type="Proteomes" id="UP000005868"/>
    </source>
</evidence>
<dbReference type="KEGG" id="tli:Tlie_0936"/>
<dbReference type="Proteomes" id="UP000005868">
    <property type="component" value="Chromosome"/>
</dbReference>
<dbReference type="GO" id="GO:0043023">
    <property type="term" value="F:ribosomal large subunit binding"/>
    <property type="evidence" value="ECO:0007669"/>
    <property type="project" value="TreeGrafter"/>
</dbReference>
<dbReference type="STRING" id="580340.Tlie_0936"/>
<evidence type="ECO:0000313" key="2">
    <source>
        <dbReference type="EMBL" id="AER66669.1"/>
    </source>
</evidence>
<dbReference type="GO" id="GO:1990112">
    <property type="term" value="C:RQC complex"/>
    <property type="evidence" value="ECO:0007669"/>
    <property type="project" value="TreeGrafter"/>
</dbReference>
<organism evidence="2 3">
    <name type="scientific">Thermovirga lienii (strain ATCC BAA-1197 / DSM 17291 / Cas60314)</name>
    <dbReference type="NCBI Taxonomy" id="580340"/>
    <lineage>
        <taxon>Bacteria</taxon>
        <taxon>Thermotogati</taxon>
        <taxon>Synergistota</taxon>
        <taxon>Synergistia</taxon>
        <taxon>Synergistales</taxon>
        <taxon>Thermovirgaceae</taxon>
        <taxon>Thermovirga</taxon>
    </lineage>
</organism>
<dbReference type="OrthoDB" id="9766163at2"/>
<feature type="coiled-coil region" evidence="1">
    <location>
        <begin position="361"/>
        <end position="402"/>
    </location>
</feature>
<dbReference type="PANTHER" id="PTHR15239">
    <property type="entry name" value="NUCLEAR EXPORT MEDIATOR FACTOR NEMF"/>
    <property type="match status" value="1"/>
</dbReference>
<dbReference type="GO" id="GO:0000049">
    <property type="term" value="F:tRNA binding"/>
    <property type="evidence" value="ECO:0007669"/>
    <property type="project" value="TreeGrafter"/>
</dbReference>
<keyword evidence="1" id="KW-0175">Coiled coil</keyword>
<proteinExistence type="predicted"/>
<dbReference type="InterPro" id="IPR051608">
    <property type="entry name" value="RQC_Subunit_NEMF"/>
</dbReference>
<name>G7V9W9_THELD</name>
<accession>G7V9W9</accession>
<gene>
    <name evidence="2" type="ordered locus">Tlie_0936</name>
</gene>
<evidence type="ECO:0000256" key="1">
    <source>
        <dbReference type="SAM" id="Coils"/>
    </source>
</evidence>
<sequence>MTFGPEMVSAWSTEISTEFKNKKVTKIDFGHSWIVMQFANYTDALFFSLDPQYYGVASISKSQGKMIASYFAKTSRVEQSFKKHLLGGVIIGCNQINHDRILTITFEKRLGAGFAQKYSVIFEIMAHKSNLILADSEQRVIDAVKLKSFDSKSNSLLLPGTRYSPPPPLSGVTLSQMINDIPSVAPERIVGIGKNLEKKIKELWHEYPKELWHKWLSNLRYIHGNIGNVTFQKLGNYITFFPVLLPGAEPIETHGSSALKLAREFVFYPFLQKETTKLKNEILKPLKTELKSYKARIEGLNNLIDMAKQSEEWMKIGNLLIAWQHNIPPKTAETVLEDWTTTPPQKIRVNLDPQKSPVENAQTYFKKAKKYKDKNEEAQKLLMRYKTRYEELKETIESIESLEEPTQILALAKEQINTGRSSKSKHNKTSPVIRYDLRGAIVFAGLNQKSNHYVTFKLAKSDDIWLHAKDKPGAHVVIRKTDTKEKSFSPDDPRLIFAASLAAYHSKGRSDNLVVVDYTEKKHVAPQKGGIAQVTYSNYKSISVSPVYWKKYLEEQI</sequence>
<dbReference type="Gene3D" id="2.30.310.10">
    <property type="entry name" value="ibrinogen binding protein from staphylococcus aureus domain"/>
    <property type="match status" value="1"/>
</dbReference>
<reference evidence="2 3" key="2">
    <citation type="journal article" date="2012" name="Stand. Genomic Sci.">
        <title>Genome sequence of the moderately thermophilic, amino-acid-degrading and sulfur-reducing bacterium Thermovirga lienii type strain (Cas60314(T)).</title>
        <authorList>
            <person name="Goker M."/>
            <person name="Saunders E."/>
            <person name="Lapidus A."/>
            <person name="Nolan M."/>
            <person name="Lucas S."/>
            <person name="Hammon N."/>
            <person name="Deshpande S."/>
            <person name="Cheng J.F."/>
            <person name="Han C."/>
            <person name="Tapia R."/>
            <person name="Goodwin L.A."/>
            <person name="Pitluck S."/>
            <person name="Liolios K."/>
            <person name="Mavromatis K."/>
            <person name="Pagani I."/>
            <person name="Ivanova N."/>
            <person name="Mikhailova N."/>
            <person name="Pati A."/>
            <person name="Chen A."/>
            <person name="Palaniappan K."/>
            <person name="Land M."/>
            <person name="Chang Y.J."/>
            <person name="Jeffries C.D."/>
            <person name="Brambilla E.M."/>
            <person name="Rohde M."/>
            <person name="Spring S."/>
            <person name="Detter J.C."/>
            <person name="Woyke T."/>
            <person name="Bristow J."/>
            <person name="Eisen J.A."/>
            <person name="Markowitz V."/>
            <person name="Hugenholtz P."/>
            <person name="Kyrpides N.C."/>
            <person name="Klenk H.P."/>
        </authorList>
    </citation>
    <scope>NUCLEOTIDE SEQUENCE [LARGE SCALE GENOMIC DNA]</scope>
    <source>
        <strain evidence="3">ATCC BAA-1197 / DSM 17291 / Cas60314</strain>
    </source>
</reference>
<evidence type="ECO:0008006" key="4">
    <source>
        <dbReference type="Google" id="ProtNLM"/>
    </source>
</evidence>
<reference evidence="3" key="1">
    <citation type="submission" date="2011-10" db="EMBL/GenBank/DDBJ databases">
        <title>The complete genome of chromosome of Thermovirga lienii DSM 17291.</title>
        <authorList>
            <consortium name="US DOE Joint Genome Institute (JGI-PGF)"/>
            <person name="Lucas S."/>
            <person name="Copeland A."/>
            <person name="Lapidus A."/>
            <person name="Glavina del Rio T."/>
            <person name="Dalin E."/>
            <person name="Tice H."/>
            <person name="Bruce D."/>
            <person name="Goodwin L."/>
            <person name="Pitluck S."/>
            <person name="Peters L."/>
            <person name="Mikhailova N."/>
            <person name="Saunders E."/>
            <person name="Kyrpides N."/>
            <person name="Mavromatis K."/>
            <person name="Ivanova N."/>
            <person name="Last F.I."/>
            <person name="Brettin T."/>
            <person name="Detter J.C."/>
            <person name="Han C."/>
            <person name="Larimer F."/>
            <person name="Land M."/>
            <person name="Hauser L."/>
            <person name="Markowitz V."/>
            <person name="Cheng J.-F."/>
            <person name="Hugenholtz P."/>
            <person name="Woyke T."/>
            <person name="Wu D."/>
            <person name="Spring S."/>
            <person name="Schroeder M."/>
            <person name="Brambilla E.-M."/>
            <person name="Klenk H.-P."/>
            <person name="Eisen J.A."/>
        </authorList>
    </citation>
    <scope>NUCLEOTIDE SEQUENCE [LARGE SCALE GENOMIC DNA]</scope>
    <source>
        <strain evidence="3">ATCC BAA-1197 / DSM 17291 / Cas60314</strain>
    </source>
</reference>
<keyword evidence="3" id="KW-1185">Reference proteome</keyword>
<dbReference type="HOGENOM" id="CLU_022481_2_1_0"/>
<dbReference type="AlphaFoldDB" id="G7V9W9"/>
<dbReference type="PANTHER" id="PTHR15239:SF6">
    <property type="entry name" value="RIBOSOME QUALITY CONTROL COMPLEX SUBUNIT NEMF"/>
    <property type="match status" value="1"/>
</dbReference>
<dbReference type="Pfam" id="PF05833">
    <property type="entry name" value="NFACT_N"/>
    <property type="match status" value="1"/>
</dbReference>
<dbReference type="EMBL" id="CP003096">
    <property type="protein sequence ID" value="AER66669.1"/>
    <property type="molecule type" value="Genomic_DNA"/>
</dbReference>
<dbReference type="eggNOG" id="COG1293">
    <property type="taxonomic scope" value="Bacteria"/>
</dbReference>
<feature type="coiled-coil region" evidence="1">
    <location>
        <begin position="283"/>
        <end position="310"/>
    </location>
</feature>